<keyword evidence="5 7" id="KW-1133">Transmembrane helix</keyword>
<evidence type="ECO:0000256" key="3">
    <source>
        <dbReference type="ARBA" id="ARBA00022692"/>
    </source>
</evidence>
<feature type="domain" description="Amino acid transporter transmembrane" evidence="8">
    <location>
        <begin position="41"/>
        <end position="469"/>
    </location>
</feature>
<feature type="transmembrane region" description="Helical" evidence="7">
    <location>
        <begin position="323"/>
        <end position="343"/>
    </location>
</feature>
<keyword evidence="10" id="KW-1185">Reference proteome</keyword>
<keyword evidence="4" id="KW-0029">Amino-acid transport</keyword>
<comment type="subcellular location">
    <subcellularLocation>
        <location evidence="1">Membrane</location>
    </subcellularLocation>
</comment>
<sequence>MYTFQEPLFLPEDPNKKRTDGAVSLLAHTRRRISDAMAEKTGNEWTALAHIITAVIGSGVLSLAWSMSKLGWIAGPITMLCFAAVTLTSALLLSNCHRPTDSDLHTHGSYLDAVRSILGNRSAWFCGIIVGINFIKLGIVYTITSAISIRAIQKANCYHYEGHEATCGYLNTKYMIIFGSIQALVSQIPDFRNTQWLSIVAAIMSFTYSFIGSGLSLAKVIDNGEIKGSIGGLPSPNLGKKLWSVSEALGNIAFAFPFSVIFLEIQDTLKEPLEKATMKKASIMAVCTTTFFYLCCGGLGYAAFGNATPGNLLTGFGFYEPYWLVNFANACVALHLVGGYQVFSQPLYANVERWLGKKYPESQFVQRNYVLKLNYFPAFQINFMRVVFRTAYVAAVTGIAILFPYFNQVVGVAGAVNFWPIVVYFPVEMYLKQKEIEFWTCKKTALRIYTYLCLVIILFAFVGSIRGLILARFS</sequence>
<keyword evidence="3 7" id="KW-0812">Transmembrane</keyword>
<feature type="transmembrane region" description="Helical" evidence="7">
    <location>
        <begin position="72"/>
        <end position="93"/>
    </location>
</feature>
<feature type="transmembrane region" description="Helical" evidence="7">
    <location>
        <begin position="122"/>
        <end position="144"/>
    </location>
</feature>
<feature type="transmembrane region" description="Helical" evidence="7">
    <location>
        <begin position="47"/>
        <end position="65"/>
    </location>
</feature>
<dbReference type="EMBL" id="OOIL02004480">
    <property type="protein sequence ID" value="VFQ91730.1"/>
    <property type="molecule type" value="Genomic_DNA"/>
</dbReference>
<dbReference type="InterPro" id="IPR013057">
    <property type="entry name" value="AA_transpt_TM"/>
</dbReference>
<protein>
    <recommendedName>
        <fullName evidence="8">Amino acid transporter transmembrane domain-containing protein</fullName>
    </recommendedName>
</protein>
<dbReference type="PANTHER" id="PTHR48017">
    <property type="entry name" value="OS05G0424000 PROTEIN-RELATED"/>
    <property type="match status" value="1"/>
</dbReference>
<evidence type="ECO:0000256" key="5">
    <source>
        <dbReference type="ARBA" id="ARBA00022989"/>
    </source>
</evidence>
<evidence type="ECO:0000256" key="4">
    <source>
        <dbReference type="ARBA" id="ARBA00022970"/>
    </source>
</evidence>
<dbReference type="GO" id="GO:0016020">
    <property type="term" value="C:membrane"/>
    <property type="evidence" value="ECO:0007669"/>
    <property type="project" value="UniProtKB-SubCell"/>
</dbReference>
<name>A0A484MSB5_9ASTE</name>
<feature type="transmembrane region" description="Helical" evidence="7">
    <location>
        <begin position="196"/>
        <end position="221"/>
    </location>
</feature>
<evidence type="ECO:0000256" key="2">
    <source>
        <dbReference type="ARBA" id="ARBA00022448"/>
    </source>
</evidence>
<reference evidence="9 10" key="1">
    <citation type="submission" date="2018-04" db="EMBL/GenBank/DDBJ databases">
        <authorList>
            <person name="Vogel A."/>
        </authorList>
    </citation>
    <scope>NUCLEOTIDE SEQUENCE [LARGE SCALE GENOMIC DNA]</scope>
</reference>
<dbReference type="Pfam" id="PF01490">
    <property type="entry name" value="Aa_trans"/>
    <property type="match status" value="1"/>
</dbReference>
<evidence type="ECO:0000256" key="6">
    <source>
        <dbReference type="ARBA" id="ARBA00023136"/>
    </source>
</evidence>
<dbReference type="GO" id="GO:0006865">
    <property type="term" value="P:amino acid transport"/>
    <property type="evidence" value="ECO:0007669"/>
    <property type="project" value="UniProtKB-KW"/>
</dbReference>
<dbReference type="AlphaFoldDB" id="A0A484MSB5"/>
<evidence type="ECO:0000313" key="10">
    <source>
        <dbReference type="Proteomes" id="UP000595140"/>
    </source>
</evidence>
<feature type="transmembrane region" description="Helical" evidence="7">
    <location>
        <begin position="448"/>
        <end position="469"/>
    </location>
</feature>
<feature type="transmembrane region" description="Helical" evidence="7">
    <location>
        <begin position="241"/>
        <end position="263"/>
    </location>
</feature>
<evidence type="ECO:0000256" key="1">
    <source>
        <dbReference type="ARBA" id="ARBA00004370"/>
    </source>
</evidence>
<dbReference type="OrthoDB" id="40134at2759"/>
<evidence type="ECO:0000259" key="8">
    <source>
        <dbReference type="Pfam" id="PF01490"/>
    </source>
</evidence>
<evidence type="ECO:0000256" key="7">
    <source>
        <dbReference type="SAM" id="Phobius"/>
    </source>
</evidence>
<feature type="transmembrane region" description="Helical" evidence="7">
    <location>
        <begin position="283"/>
        <end position="303"/>
    </location>
</feature>
<keyword evidence="2" id="KW-0813">Transport</keyword>
<proteinExistence type="predicted"/>
<organism evidence="9 10">
    <name type="scientific">Cuscuta campestris</name>
    <dbReference type="NCBI Taxonomy" id="132261"/>
    <lineage>
        <taxon>Eukaryota</taxon>
        <taxon>Viridiplantae</taxon>
        <taxon>Streptophyta</taxon>
        <taxon>Embryophyta</taxon>
        <taxon>Tracheophyta</taxon>
        <taxon>Spermatophyta</taxon>
        <taxon>Magnoliopsida</taxon>
        <taxon>eudicotyledons</taxon>
        <taxon>Gunneridae</taxon>
        <taxon>Pentapetalae</taxon>
        <taxon>asterids</taxon>
        <taxon>lamiids</taxon>
        <taxon>Solanales</taxon>
        <taxon>Convolvulaceae</taxon>
        <taxon>Cuscuteae</taxon>
        <taxon>Cuscuta</taxon>
        <taxon>Cuscuta subgen. Grammica</taxon>
        <taxon>Cuscuta sect. Cleistogrammica</taxon>
    </lineage>
</organism>
<gene>
    <name evidence="9" type="ORF">CCAM_LOCUS33506</name>
</gene>
<dbReference type="Proteomes" id="UP000595140">
    <property type="component" value="Unassembled WGS sequence"/>
</dbReference>
<accession>A0A484MSB5</accession>
<feature type="transmembrane region" description="Helical" evidence="7">
    <location>
        <begin position="409"/>
        <end position="427"/>
    </location>
</feature>
<feature type="transmembrane region" description="Helical" evidence="7">
    <location>
        <begin position="386"/>
        <end position="403"/>
    </location>
</feature>
<keyword evidence="6 7" id="KW-0472">Membrane</keyword>
<evidence type="ECO:0000313" key="9">
    <source>
        <dbReference type="EMBL" id="VFQ91730.1"/>
    </source>
</evidence>